<dbReference type="Proteomes" id="UP001055125">
    <property type="component" value="Unassembled WGS sequence"/>
</dbReference>
<proteinExistence type="predicted"/>
<dbReference type="RefSeq" id="WP_238242794.1">
    <property type="nucleotide sequence ID" value="NZ_BPQP01000012.1"/>
</dbReference>
<comment type="caution">
    <text evidence="1">The sequence shown here is derived from an EMBL/GenBank/DDBJ whole genome shotgun (WGS) entry which is preliminary data.</text>
</comment>
<organism evidence="1 2">
    <name type="scientific">Methylobacterium iners</name>
    <dbReference type="NCBI Taxonomy" id="418707"/>
    <lineage>
        <taxon>Bacteria</taxon>
        <taxon>Pseudomonadati</taxon>
        <taxon>Pseudomonadota</taxon>
        <taxon>Alphaproteobacteria</taxon>
        <taxon>Hyphomicrobiales</taxon>
        <taxon>Methylobacteriaceae</taxon>
        <taxon>Methylobacterium</taxon>
    </lineage>
</organism>
<evidence type="ECO:0000313" key="2">
    <source>
        <dbReference type="Proteomes" id="UP001055125"/>
    </source>
</evidence>
<sequence>MTRIRAHLDLRRSLAVVTTAGLMLGAGSTVGLAQDGGGGLFQRLFSPAPHEQAVQPASPLAATIPQARTLTWREYAARRSATRESQRRRPSIRYAALPKPKSEPLKIRISDRSDRQVPLDMSRGAAAALLKDPTLRPGDIVVLKDGARVFTGQPNKLHSVKDFESIGRSEFVDRRTRALLSALVVPIGAMTPAEAKKQMAVLKAVPSLIAAPAPLQTAGIRVIYPGPINP</sequence>
<accession>A0ABQ4RS37</accession>
<evidence type="ECO:0000313" key="1">
    <source>
        <dbReference type="EMBL" id="GJD93590.1"/>
    </source>
</evidence>
<keyword evidence="2" id="KW-1185">Reference proteome</keyword>
<protein>
    <submittedName>
        <fullName evidence="1">Uncharacterized protein</fullName>
    </submittedName>
</protein>
<reference evidence="1" key="1">
    <citation type="journal article" date="2021" name="Front. Microbiol.">
        <title>Comprehensive Comparative Genomics and Phenotyping of Methylobacterium Species.</title>
        <authorList>
            <person name="Alessa O."/>
            <person name="Ogura Y."/>
            <person name="Fujitani Y."/>
            <person name="Takami H."/>
            <person name="Hayashi T."/>
            <person name="Sahin N."/>
            <person name="Tani A."/>
        </authorList>
    </citation>
    <scope>NUCLEOTIDE SEQUENCE</scope>
    <source>
        <strain evidence="1">DSM 19015</strain>
    </source>
</reference>
<gene>
    <name evidence="1" type="ORF">OCOJLMKI_0786</name>
</gene>
<reference evidence="1" key="2">
    <citation type="submission" date="2021-08" db="EMBL/GenBank/DDBJ databases">
        <authorList>
            <person name="Tani A."/>
            <person name="Ola A."/>
            <person name="Ogura Y."/>
            <person name="Katsura K."/>
            <person name="Hayashi T."/>
        </authorList>
    </citation>
    <scope>NUCLEOTIDE SEQUENCE</scope>
    <source>
        <strain evidence="1">DSM 19015</strain>
    </source>
</reference>
<dbReference type="EMBL" id="BPQP01000012">
    <property type="protein sequence ID" value="GJD93590.1"/>
    <property type="molecule type" value="Genomic_DNA"/>
</dbReference>
<name>A0ABQ4RS37_9HYPH</name>